<dbReference type="SUPFAM" id="SSF53383">
    <property type="entry name" value="PLP-dependent transferases"/>
    <property type="match status" value="1"/>
</dbReference>
<evidence type="ECO:0000259" key="7">
    <source>
        <dbReference type="Pfam" id="PF00266"/>
    </source>
</evidence>
<keyword evidence="4 8" id="KW-0808">Transferase</keyword>
<dbReference type="PANTHER" id="PTHR43586">
    <property type="entry name" value="CYSTEINE DESULFURASE"/>
    <property type="match status" value="1"/>
</dbReference>
<name>A0ABS4G1Q7_9CLOT</name>
<protein>
    <recommendedName>
        <fullName evidence="3">cysteine desulfurase</fullName>
        <ecNumber evidence="3">2.8.1.7</ecNumber>
    </recommendedName>
</protein>
<comment type="similarity">
    <text evidence="2">Belongs to the class-V pyridoxal-phosphate-dependent aminotransferase family. Csd subfamily.</text>
</comment>
<dbReference type="PANTHER" id="PTHR43586:SF8">
    <property type="entry name" value="CYSTEINE DESULFURASE 1, CHLOROPLASTIC"/>
    <property type="match status" value="1"/>
</dbReference>
<dbReference type="Gene3D" id="3.40.640.10">
    <property type="entry name" value="Type I PLP-dependent aspartate aminotransferase-like (Major domain)"/>
    <property type="match status" value="1"/>
</dbReference>
<dbReference type="InterPro" id="IPR015422">
    <property type="entry name" value="PyrdxlP-dep_Trfase_small"/>
</dbReference>
<dbReference type="GO" id="GO:0009000">
    <property type="term" value="F:selenocysteine lyase activity"/>
    <property type="evidence" value="ECO:0007669"/>
    <property type="project" value="UniProtKB-EC"/>
</dbReference>
<dbReference type="NCBIfam" id="TIGR01979">
    <property type="entry name" value="sufS"/>
    <property type="match status" value="1"/>
</dbReference>
<sequence>MSELKNVREDFPILDLMINGKKLVYFDNAATTQRPLSVIEAVRKYDLEQNGNPHRGSHYLSIKATEVYEGAREKVRAFIGAKSSDEIIFTRNTTESINLVAYSYGMETLKAGDKIVITIAEHHSNLVPWQQVAKVTGATLHYMYVDKEGRLPSSELEKIDTDTKIVACTHMSNVLGTIMPVKAIIDKAHSVGAAALIDGAQSVPHMKVDVAELGADFFAFSGHKLLSQLGIGVLYGKKELLKSMKPFLYGGDMIEYVHEQETSFNELPYKFEAGTQNVEGAASLSAAIDYINGLGFEEISRQEMLLTERALEGMKKLPYINIVGPADLSDRGAVISFTVEGVHPHDVATILDSYGIAVRAGHHCAQPLMRYLGIPASNRASFCFYNTTDEVDYFLEKLGEIRRWMGYGA</sequence>
<dbReference type="Gene3D" id="3.90.1150.10">
    <property type="entry name" value="Aspartate Aminotransferase, domain 1"/>
    <property type="match status" value="1"/>
</dbReference>
<evidence type="ECO:0000256" key="6">
    <source>
        <dbReference type="ARBA" id="ARBA00050776"/>
    </source>
</evidence>
<proteinExistence type="inferred from homology"/>
<dbReference type="InterPro" id="IPR015424">
    <property type="entry name" value="PyrdxlP-dep_Trfase"/>
</dbReference>
<evidence type="ECO:0000256" key="2">
    <source>
        <dbReference type="ARBA" id="ARBA00010447"/>
    </source>
</evidence>
<organism evidence="8 9">
    <name type="scientific">Youngiibacter multivorans</name>
    <dbReference type="NCBI Taxonomy" id="937251"/>
    <lineage>
        <taxon>Bacteria</taxon>
        <taxon>Bacillati</taxon>
        <taxon>Bacillota</taxon>
        <taxon>Clostridia</taxon>
        <taxon>Eubacteriales</taxon>
        <taxon>Clostridiaceae</taxon>
        <taxon>Youngiibacter</taxon>
    </lineage>
</organism>
<keyword evidence="9" id="KW-1185">Reference proteome</keyword>
<evidence type="ECO:0000256" key="4">
    <source>
        <dbReference type="ARBA" id="ARBA00022679"/>
    </source>
</evidence>
<dbReference type="CDD" id="cd06453">
    <property type="entry name" value="SufS_like"/>
    <property type="match status" value="1"/>
</dbReference>
<comment type="cofactor">
    <cofactor evidence="1">
        <name>pyridoxal 5'-phosphate</name>
        <dbReference type="ChEBI" id="CHEBI:597326"/>
    </cofactor>
</comment>
<dbReference type="GO" id="GO:0031071">
    <property type="term" value="F:cysteine desulfurase activity"/>
    <property type="evidence" value="ECO:0007669"/>
    <property type="project" value="UniProtKB-EC"/>
</dbReference>
<evidence type="ECO:0000256" key="3">
    <source>
        <dbReference type="ARBA" id="ARBA00012239"/>
    </source>
</evidence>
<dbReference type="Proteomes" id="UP001519271">
    <property type="component" value="Unassembled WGS sequence"/>
</dbReference>
<gene>
    <name evidence="8" type="ORF">J2Z34_000948</name>
</gene>
<reference evidence="8 9" key="1">
    <citation type="submission" date="2021-03" db="EMBL/GenBank/DDBJ databases">
        <title>Genomic Encyclopedia of Type Strains, Phase IV (KMG-IV): sequencing the most valuable type-strain genomes for metagenomic binning, comparative biology and taxonomic classification.</title>
        <authorList>
            <person name="Goeker M."/>
        </authorList>
    </citation>
    <scope>NUCLEOTIDE SEQUENCE [LARGE SCALE GENOMIC DNA]</scope>
    <source>
        <strain evidence="8 9">DSM 6139</strain>
    </source>
</reference>
<accession>A0ABS4G1Q7</accession>
<dbReference type="EC" id="2.8.1.7" evidence="3"/>
<evidence type="ECO:0000256" key="5">
    <source>
        <dbReference type="ARBA" id="ARBA00022898"/>
    </source>
</evidence>
<dbReference type="Pfam" id="PF00266">
    <property type="entry name" value="Aminotran_5"/>
    <property type="match status" value="1"/>
</dbReference>
<dbReference type="EMBL" id="JAGGKC010000006">
    <property type="protein sequence ID" value="MBP1918472.1"/>
    <property type="molecule type" value="Genomic_DNA"/>
</dbReference>
<keyword evidence="5" id="KW-0663">Pyridoxal phosphate</keyword>
<dbReference type="RefSeq" id="WP_342453101.1">
    <property type="nucleotide sequence ID" value="NZ_JAGGKC010000006.1"/>
</dbReference>
<feature type="domain" description="Aminotransferase class V" evidence="7">
    <location>
        <begin position="24"/>
        <end position="394"/>
    </location>
</feature>
<dbReference type="InterPro" id="IPR010970">
    <property type="entry name" value="Cys_dSase_SufS"/>
</dbReference>
<dbReference type="InterPro" id="IPR000192">
    <property type="entry name" value="Aminotrans_V_dom"/>
</dbReference>
<dbReference type="InterPro" id="IPR015421">
    <property type="entry name" value="PyrdxlP-dep_Trfase_major"/>
</dbReference>
<evidence type="ECO:0000313" key="8">
    <source>
        <dbReference type="EMBL" id="MBP1918472.1"/>
    </source>
</evidence>
<evidence type="ECO:0000256" key="1">
    <source>
        <dbReference type="ARBA" id="ARBA00001933"/>
    </source>
</evidence>
<comment type="catalytic activity">
    <reaction evidence="6">
        <text>(sulfur carrier)-H + L-cysteine = (sulfur carrier)-SH + L-alanine</text>
        <dbReference type="Rhea" id="RHEA:43892"/>
        <dbReference type="Rhea" id="RHEA-COMP:14737"/>
        <dbReference type="Rhea" id="RHEA-COMP:14739"/>
        <dbReference type="ChEBI" id="CHEBI:29917"/>
        <dbReference type="ChEBI" id="CHEBI:35235"/>
        <dbReference type="ChEBI" id="CHEBI:57972"/>
        <dbReference type="ChEBI" id="CHEBI:64428"/>
        <dbReference type="EC" id="2.8.1.7"/>
    </reaction>
</comment>
<evidence type="ECO:0000313" key="9">
    <source>
        <dbReference type="Proteomes" id="UP001519271"/>
    </source>
</evidence>
<comment type="caution">
    <text evidence="8">The sequence shown here is derived from an EMBL/GenBank/DDBJ whole genome shotgun (WGS) entry which is preliminary data.</text>
</comment>
<keyword evidence="8" id="KW-0456">Lyase</keyword>